<dbReference type="InterPro" id="IPR002881">
    <property type="entry name" value="DUF58"/>
</dbReference>
<feature type="region of interest" description="Disordered" evidence="1">
    <location>
        <begin position="308"/>
        <end position="340"/>
    </location>
</feature>
<dbReference type="eggNOG" id="arCOG02747">
    <property type="taxonomic scope" value="Archaea"/>
</dbReference>
<dbReference type="PANTHER" id="PTHR33608:SF6">
    <property type="entry name" value="BLL2464 PROTEIN"/>
    <property type="match status" value="1"/>
</dbReference>
<dbReference type="EMBL" id="AOIB01000031">
    <property type="protein sequence ID" value="ELY55342.1"/>
    <property type="molecule type" value="Genomic_DNA"/>
</dbReference>
<dbReference type="OrthoDB" id="3263at2157"/>
<sequence>MRPTRQIWAVGAIAGALAVLAAVFARPLLLAATVLLGAWILVRQLLFVRGVADTVDSLTVRQLPAANTVRANAEIPVTLEATLDAPARLLLSFEGGVPMGASAAAPLSTVLEPGTATTRETTTVSWPVAGRHRFNPVSVTATDGLFTATMPAESRPSVTVEPRGPHAVHVGRGGDEVSIAQGEHEAGQRGPGLEPAELREYVPGDSADEIDWKATARLNTLHVREYETETHRPTMLIVDHRGGLAAGPPGESKLAYLREVALAVAANARELDDPLGLIAVGDEGITTRITPTTGPAAYLSIRRRLLDLEPTGTDGDGNPPETAGRSHSVPGPAPSPTRPRTALSALEGSRDAFARTLEPYYAARTRYDVRFDSEPLLGAVRTALGGQDSRQWTVICTDDSDPETLYETVRFARARGSEVLLLLTPSVLFATDGVGDPDRVADSYLEFEELRRDLDRMDAVTAFEVAPQERLSAVLETTRSRSRGAIR</sequence>
<dbReference type="AlphaFoldDB" id="L9X152"/>
<keyword evidence="4" id="KW-1185">Reference proteome</keyword>
<evidence type="ECO:0000313" key="4">
    <source>
        <dbReference type="Proteomes" id="UP000011688"/>
    </source>
</evidence>
<evidence type="ECO:0000259" key="2">
    <source>
        <dbReference type="Pfam" id="PF01882"/>
    </source>
</evidence>
<dbReference type="Pfam" id="PF01882">
    <property type="entry name" value="DUF58"/>
    <property type="match status" value="1"/>
</dbReference>
<accession>L9X152</accession>
<feature type="domain" description="DUF58" evidence="2">
    <location>
        <begin position="197"/>
        <end position="316"/>
    </location>
</feature>
<gene>
    <name evidence="3" type="ORF">C491_16542</name>
</gene>
<dbReference type="STRING" id="1227497.C491_16542"/>
<evidence type="ECO:0000256" key="1">
    <source>
        <dbReference type="SAM" id="MobiDB-lite"/>
    </source>
</evidence>
<comment type="caution">
    <text evidence="3">The sequence shown here is derived from an EMBL/GenBank/DDBJ whole genome shotgun (WGS) entry which is preliminary data.</text>
</comment>
<dbReference type="PANTHER" id="PTHR33608">
    <property type="entry name" value="BLL2464 PROTEIN"/>
    <property type="match status" value="1"/>
</dbReference>
<reference evidence="3 4" key="1">
    <citation type="journal article" date="2014" name="PLoS Genet.">
        <title>Phylogenetically driven sequencing of extremely halophilic archaea reveals strategies for static and dynamic osmo-response.</title>
        <authorList>
            <person name="Becker E.A."/>
            <person name="Seitzer P.M."/>
            <person name="Tritt A."/>
            <person name="Larsen D."/>
            <person name="Krusor M."/>
            <person name="Yao A.I."/>
            <person name="Wu D."/>
            <person name="Madern D."/>
            <person name="Eisen J.A."/>
            <person name="Darling A.E."/>
            <person name="Facciotti M.T."/>
        </authorList>
    </citation>
    <scope>NUCLEOTIDE SEQUENCE [LARGE SCALE GENOMIC DNA]</scope>
    <source>
        <strain evidence="3 4">DSM 10524</strain>
    </source>
</reference>
<evidence type="ECO:0000313" key="3">
    <source>
        <dbReference type="EMBL" id="ELY55342.1"/>
    </source>
</evidence>
<organism evidence="3 4">
    <name type="scientific">Natronococcus amylolyticus DSM 10524</name>
    <dbReference type="NCBI Taxonomy" id="1227497"/>
    <lineage>
        <taxon>Archaea</taxon>
        <taxon>Methanobacteriati</taxon>
        <taxon>Methanobacteriota</taxon>
        <taxon>Stenosarchaea group</taxon>
        <taxon>Halobacteria</taxon>
        <taxon>Halobacteriales</taxon>
        <taxon>Natrialbaceae</taxon>
        <taxon>Natronococcus</taxon>
    </lineage>
</organism>
<dbReference type="Proteomes" id="UP000011688">
    <property type="component" value="Unassembled WGS sequence"/>
</dbReference>
<protein>
    <recommendedName>
        <fullName evidence="2">DUF58 domain-containing protein</fullName>
    </recommendedName>
</protein>
<dbReference type="RefSeq" id="WP_005558179.1">
    <property type="nucleotide sequence ID" value="NZ_AOIB01000031.1"/>
</dbReference>
<name>L9X152_9EURY</name>
<proteinExistence type="predicted"/>